<gene>
    <name evidence="4" type="ORF">R3P38DRAFT_2828330</name>
</gene>
<evidence type="ECO:0000259" key="2">
    <source>
        <dbReference type="Pfam" id="PF24137"/>
    </source>
</evidence>
<organism evidence="4 5">
    <name type="scientific">Favolaschia claudopus</name>
    <dbReference type="NCBI Taxonomy" id="2862362"/>
    <lineage>
        <taxon>Eukaryota</taxon>
        <taxon>Fungi</taxon>
        <taxon>Dikarya</taxon>
        <taxon>Basidiomycota</taxon>
        <taxon>Agaricomycotina</taxon>
        <taxon>Agaricomycetes</taxon>
        <taxon>Agaricomycetidae</taxon>
        <taxon>Agaricales</taxon>
        <taxon>Marasmiineae</taxon>
        <taxon>Mycenaceae</taxon>
        <taxon>Favolaschia</taxon>
    </lineage>
</organism>
<dbReference type="AlphaFoldDB" id="A0AAW0EA13"/>
<reference evidence="4 5" key="1">
    <citation type="journal article" date="2024" name="J Genomics">
        <title>Draft genome sequencing and assembly of Favolaschia claudopus CIRM-BRFM 2984 isolated from oak limbs.</title>
        <authorList>
            <person name="Navarro D."/>
            <person name="Drula E."/>
            <person name="Chaduli D."/>
            <person name="Cazenave R."/>
            <person name="Ahrendt S."/>
            <person name="Wang J."/>
            <person name="Lipzen A."/>
            <person name="Daum C."/>
            <person name="Barry K."/>
            <person name="Grigoriev I.V."/>
            <person name="Favel A."/>
            <person name="Rosso M.N."/>
            <person name="Martin F."/>
        </authorList>
    </citation>
    <scope>NUCLEOTIDE SEQUENCE [LARGE SCALE GENOMIC DNA]</scope>
    <source>
        <strain evidence="4 5">CIRM-BRFM 2984</strain>
    </source>
</reference>
<keyword evidence="5" id="KW-1185">Reference proteome</keyword>
<dbReference type="Proteomes" id="UP001362999">
    <property type="component" value="Unassembled WGS sequence"/>
</dbReference>
<evidence type="ECO:0000256" key="1">
    <source>
        <dbReference type="SAM" id="MobiDB-lite"/>
    </source>
</evidence>
<sequence>MQSVLKTVTGALAGLAGLSDTTTYHLSSDVVHGLSNVDYIAKDTHFNAPHMHPVNSSSYDLWYWDAVSTDPSSNASVVIAFFDVAPGTFPIPPLEGTNLIATIATTFANGSLTFVSLPATSATVIAQGQGVNGDWHGTGLHFTYDPASGAYDVHVDAPEHGVKGVVHFARNTPPRYTCGPATAGTNMQIFPGAGYANAMPDSVVTVDLMVNGTPLKFEGAGYQDQGWGPVPFLTTMRSWYWGHGRVGPYSVVWFDVMTPDGTEFVSAYASKGEDVITLSCDPGSTKARPRGDGTTFPPNHGGPKPSGYDVTLSLGAQGILHMDVTVVNPILTFPYYMRAVSYIDGFIVAPDGTKGEMMGGVAFLEEFTLPADETKDQKHDEL</sequence>
<comment type="caution">
    <text evidence="4">The sequence shown here is derived from an EMBL/GenBank/DDBJ whole genome shotgun (WGS) entry which is preliminary data.</text>
</comment>
<dbReference type="Pfam" id="PF25581">
    <property type="entry name" value="AsqO_C"/>
    <property type="match status" value="1"/>
</dbReference>
<dbReference type="InterPro" id="IPR057722">
    <property type="entry name" value="AsqO/PenF-like_C"/>
</dbReference>
<name>A0AAW0EA13_9AGAR</name>
<feature type="domain" description="AsqO/PenF-like C-terminal" evidence="3">
    <location>
        <begin position="234"/>
        <end position="367"/>
    </location>
</feature>
<feature type="region of interest" description="Disordered" evidence="1">
    <location>
        <begin position="281"/>
        <end position="304"/>
    </location>
</feature>
<protein>
    <submittedName>
        <fullName evidence="4">Hydroxyneurosporene synthase</fullName>
    </submittedName>
</protein>
<accession>A0AAW0EA13</accession>
<dbReference type="SUPFAM" id="SSF159245">
    <property type="entry name" value="AttH-like"/>
    <property type="match status" value="1"/>
</dbReference>
<evidence type="ECO:0000313" key="5">
    <source>
        <dbReference type="Proteomes" id="UP001362999"/>
    </source>
</evidence>
<dbReference type="EMBL" id="JAWWNJ010000002">
    <property type="protein sequence ID" value="KAK7061236.1"/>
    <property type="molecule type" value="Genomic_DNA"/>
</dbReference>
<dbReference type="InterPro" id="IPR056402">
    <property type="entry name" value="DA_N"/>
</dbReference>
<dbReference type="Pfam" id="PF24137">
    <property type="entry name" value="DA_N"/>
    <property type="match status" value="1"/>
</dbReference>
<proteinExistence type="predicted"/>
<evidence type="ECO:0000259" key="3">
    <source>
        <dbReference type="Pfam" id="PF25581"/>
    </source>
</evidence>
<evidence type="ECO:0000313" key="4">
    <source>
        <dbReference type="EMBL" id="KAK7061236.1"/>
    </source>
</evidence>
<feature type="domain" description="Diels-Alderase N-terminal" evidence="2">
    <location>
        <begin position="25"/>
        <end position="227"/>
    </location>
</feature>